<keyword evidence="2" id="KW-1185">Reference proteome</keyword>
<evidence type="ECO:0000313" key="1">
    <source>
        <dbReference type="EMBL" id="MBB6165685.1"/>
    </source>
</evidence>
<proteinExistence type="predicted"/>
<dbReference type="Proteomes" id="UP000547879">
    <property type="component" value="Unassembled WGS sequence"/>
</dbReference>
<comment type="caution">
    <text evidence="1">The sequence shown here is derived from an EMBL/GenBank/DDBJ whole genome shotgun (WGS) entry which is preliminary data.</text>
</comment>
<organism evidence="1 2">
    <name type="scientific">Rhizobium wenxiniae</name>
    <dbReference type="NCBI Taxonomy" id="1737357"/>
    <lineage>
        <taxon>Bacteria</taxon>
        <taxon>Pseudomonadati</taxon>
        <taxon>Pseudomonadota</taxon>
        <taxon>Alphaproteobacteria</taxon>
        <taxon>Hyphomicrobiales</taxon>
        <taxon>Rhizobiaceae</taxon>
        <taxon>Rhizobium/Agrobacterium group</taxon>
        <taxon>Rhizobium</taxon>
    </lineage>
</organism>
<evidence type="ECO:0000313" key="2">
    <source>
        <dbReference type="Proteomes" id="UP000547879"/>
    </source>
</evidence>
<dbReference type="EMBL" id="JACHEG010000010">
    <property type="protein sequence ID" value="MBB6165685.1"/>
    <property type="molecule type" value="Genomic_DNA"/>
</dbReference>
<accession>A0A7X0D2J9</accession>
<gene>
    <name evidence="1" type="ORF">HNQ72_005533</name>
</gene>
<sequence>MGLVTAEQICDVLKRCQEQDHQSSPHHHAPSIEVHIIQRDGWYIKFYFVDPDTVFISVHQ</sequence>
<name>A0A7X0D2J9_9HYPH</name>
<reference evidence="1 2" key="1">
    <citation type="submission" date="2020-08" db="EMBL/GenBank/DDBJ databases">
        <title>Genomic Encyclopedia of Type Strains, Phase IV (KMG-IV): sequencing the most valuable type-strain genomes for metagenomic binning, comparative biology and taxonomic classification.</title>
        <authorList>
            <person name="Goeker M."/>
        </authorList>
    </citation>
    <scope>NUCLEOTIDE SEQUENCE [LARGE SCALE GENOMIC DNA]</scope>
    <source>
        <strain evidence="1 2">DSM 100734</strain>
    </source>
</reference>
<protein>
    <submittedName>
        <fullName evidence="1">Uncharacterized protein</fullName>
    </submittedName>
</protein>
<dbReference type="RefSeq" id="WP_210319729.1">
    <property type="nucleotide sequence ID" value="NZ_BMHW01000011.1"/>
</dbReference>
<dbReference type="AlphaFoldDB" id="A0A7X0D2J9"/>